<reference evidence="3 4" key="1">
    <citation type="submission" date="2018-03" db="EMBL/GenBank/DDBJ databases">
        <title>Bacillus urumqiensis sp. nov., a moderately haloalkaliphilic bacterium isolated from a salt lake.</title>
        <authorList>
            <person name="Zhao B."/>
            <person name="Liao Z."/>
        </authorList>
    </citation>
    <scope>NUCLEOTIDE SEQUENCE [LARGE SCALE GENOMIC DNA]</scope>
    <source>
        <strain evidence="3 4">BZ-SZ-XJ18</strain>
    </source>
</reference>
<protein>
    <submittedName>
        <fullName evidence="3">Uncharacterized protein</fullName>
    </submittedName>
</protein>
<proteinExistence type="predicted"/>
<feature type="transmembrane region" description="Helical" evidence="2">
    <location>
        <begin position="32"/>
        <end position="50"/>
    </location>
</feature>
<sequence length="132" mass="14901">MKNKRIHPLLIVLFALAALGIGTQLVQSPGQFITGIFVTIGVVTLLILVVKKFIQPRMMQQRSGFEVPVKNGRPVPGKQKPKPKNRRRSTVPLKTVKQEKRSPKPLVKRQSDVKLTVIEGRKNMKKKSRALF</sequence>
<keyword evidence="2" id="KW-0472">Membrane</keyword>
<evidence type="ECO:0000313" key="3">
    <source>
        <dbReference type="EMBL" id="PRO66701.1"/>
    </source>
</evidence>
<dbReference type="NCBIfam" id="NF041554">
    <property type="entry name" value="SA1362_fam"/>
    <property type="match status" value="1"/>
</dbReference>
<dbReference type="Proteomes" id="UP000243650">
    <property type="component" value="Unassembled WGS sequence"/>
</dbReference>
<dbReference type="OrthoDB" id="2989424at2"/>
<keyword evidence="4" id="KW-1185">Reference proteome</keyword>
<dbReference type="EMBL" id="PVNS01000002">
    <property type="protein sequence ID" value="PRO66701.1"/>
    <property type="molecule type" value="Genomic_DNA"/>
</dbReference>
<comment type="caution">
    <text evidence="3">The sequence shown here is derived from an EMBL/GenBank/DDBJ whole genome shotgun (WGS) entry which is preliminary data.</text>
</comment>
<gene>
    <name evidence="3" type="ORF">C6I21_01875</name>
</gene>
<evidence type="ECO:0000256" key="2">
    <source>
        <dbReference type="SAM" id="Phobius"/>
    </source>
</evidence>
<dbReference type="InterPro" id="IPR048110">
    <property type="entry name" value="SA1362/YqhP-like"/>
</dbReference>
<keyword evidence="2" id="KW-0812">Transmembrane</keyword>
<accession>A0A2P6MKA6</accession>
<evidence type="ECO:0000256" key="1">
    <source>
        <dbReference type="SAM" id="MobiDB-lite"/>
    </source>
</evidence>
<evidence type="ECO:0000313" key="4">
    <source>
        <dbReference type="Proteomes" id="UP000243650"/>
    </source>
</evidence>
<keyword evidence="2" id="KW-1133">Transmembrane helix</keyword>
<dbReference type="RefSeq" id="WP_105957737.1">
    <property type="nucleotide sequence ID" value="NZ_PVNS01000002.1"/>
</dbReference>
<name>A0A2P6MKA6_ALKUR</name>
<feature type="compositionally biased region" description="Basic residues" evidence="1">
    <location>
        <begin position="79"/>
        <end position="89"/>
    </location>
</feature>
<feature type="region of interest" description="Disordered" evidence="1">
    <location>
        <begin position="64"/>
        <end position="109"/>
    </location>
</feature>
<organism evidence="3 4">
    <name type="scientific">Alkalicoccus urumqiensis</name>
    <name type="common">Bacillus urumqiensis</name>
    <dbReference type="NCBI Taxonomy" id="1548213"/>
    <lineage>
        <taxon>Bacteria</taxon>
        <taxon>Bacillati</taxon>
        <taxon>Bacillota</taxon>
        <taxon>Bacilli</taxon>
        <taxon>Bacillales</taxon>
        <taxon>Bacillaceae</taxon>
        <taxon>Alkalicoccus</taxon>
    </lineage>
</organism>
<dbReference type="AlphaFoldDB" id="A0A2P6MKA6"/>